<sequence>MRDHPRTTRRPIGPGNRWELVWSHRDELLEIARRRSSSADEAEDAVQEAMLRAVEDKNVQYGRVRSWLRHATVRACAERHRQLARDAELSTSPSTAPAEPLPVEEVACDRAEARWLADLSDELLPARQAEALRLRSQDLDVTEVARAMGLSYRATESLLARARRSLRDVLAGSFVLAMLVWTFVRRFPRTGATRSAVAASAAVTAATVGLSLPAAPPDRPDGHPPRADAGALRPAPATDFSTPRPAPERPQAPSPSPAPDRVARVTRDAPQPDPGNPPGNHEPGAAAAVGIRIGSVTLTAGLPSASTPTSIPPLPVEAPHASFTQAPSAPSRIATDTATALSHLPRPDRRGALPR</sequence>
<dbReference type="Gene3D" id="1.10.10.10">
    <property type="entry name" value="Winged helix-like DNA-binding domain superfamily/Winged helix DNA-binding domain"/>
    <property type="match status" value="1"/>
</dbReference>
<feature type="region of interest" description="Disordered" evidence="5">
    <location>
        <begin position="300"/>
        <end position="355"/>
    </location>
</feature>
<feature type="compositionally biased region" description="Polar residues" evidence="5">
    <location>
        <begin position="322"/>
        <end position="340"/>
    </location>
</feature>
<dbReference type="InterPro" id="IPR014284">
    <property type="entry name" value="RNA_pol_sigma-70_dom"/>
</dbReference>
<keyword evidence="6" id="KW-0472">Membrane</keyword>
<evidence type="ECO:0000256" key="4">
    <source>
        <dbReference type="ARBA" id="ARBA00023163"/>
    </source>
</evidence>
<keyword evidence="2" id="KW-0805">Transcription regulation</keyword>
<comment type="similarity">
    <text evidence="1">Belongs to the sigma-70 factor family. ECF subfamily.</text>
</comment>
<dbReference type="PANTHER" id="PTHR43133">
    <property type="entry name" value="RNA POLYMERASE ECF-TYPE SIGMA FACTO"/>
    <property type="match status" value="1"/>
</dbReference>
<keyword evidence="6" id="KW-0812">Transmembrane</keyword>
<dbReference type="SUPFAM" id="SSF88946">
    <property type="entry name" value="Sigma2 domain of RNA polymerase sigma factors"/>
    <property type="match status" value="1"/>
</dbReference>
<dbReference type="InterPro" id="IPR039425">
    <property type="entry name" value="RNA_pol_sigma-70-like"/>
</dbReference>
<comment type="caution">
    <text evidence="9">The sequence shown here is derived from an EMBL/GenBank/DDBJ whole genome shotgun (WGS) entry which is preliminary data.</text>
</comment>
<dbReference type="InterPro" id="IPR013325">
    <property type="entry name" value="RNA_pol_sigma_r2"/>
</dbReference>
<keyword evidence="6" id="KW-1133">Transmembrane helix</keyword>
<dbReference type="InterPro" id="IPR007627">
    <property type="entry name" value="RNA_pol_sigma70_r2"/>
</dbReference>
<dbReference type="EMBL" id="JBHSJE010000001">
    <property type="protein sequence ID" value="MFC4977367.1"/>
    <property type="molecule type" value="Genomic_DNA"/>
</dbReference>
<dbReference type="InterPro" id="IPR013249">
    <property type="entry name" value="RNA_pol_sigma70_r4_t2"/>
</dbReference>
<proteinExistence type="inferred from homology"/>
<dbReference type="PANTHER" id="PTHR43133:SF25">
    <property type="entry name" value="RNA POLYMERASE SIGMA FACTOR RFAY-RELATED"/>
    <property type="match status" value="1"/>
</dbReference>
<reference evidence="10" key="1">
    <citation type="journal article" date="2019" name="Int. J. Syst. Evol. Microbiol.">
        <title>The Global Catalogue of Microorganisms (GCM) 10K type strain sequencing project: providing services to taxonomists for standard genome sequencing and annotation.</title>
        <authorList>
            <consortium name="The Broad Institute Genomics Platform"/>
            <consortium name="The Broad Institute Genome Sequencing Center for Infectious Disease"/>
            <person name="Wu L."/>
            <person name="Ma J."/>
        </authorList>
    </citation>
    <scope>NUCLEOTIDE SEQUENCE [LARGE SCALE GENOMIC DNA]</scope>
    <source>
        <strain evidence="10">ICMP 257</strain>
    </source>
</reference>
<keyword evidence="3" id="KW-0731">Sigma factor</keyword>
<evidence type="ECO:0000256" key="3">
    <source>
        <dbReference type="ARBA" id="ARBA00023082"/>
    </source>
</evidence>
<feature type="transmembrane region" description="Helical" evidence="6">
    <location>
        <begin position="166"/>
        <end position="184"/>
    </location>
</feature>
<dbReference type="Gene3D" id="1.10.1740.10">
    <property type="match status" value="1"/>
</dbReference>
<keyword evidence="10" id="KW-1185">Reference proteome</keyword>
<dbReference type="InterPro" id="IPR013324">
    <property type="entry name" value="RNA_pol_sigma_r3/r4-like"/>
</dbReference>
<dbReference type="RefSeq" id="WP_051709189.1">
    <property type="nucleotide sequence ID" value="NZ_JBHSJE010000001.1"/>
</dbReference>
<dbReference type="Pfam" id="PF04542">
    <property type="entry name" value="Sigma70_r2"/>
    <property type="match status" value="1"/>
</dbReference>
<feature type="domain" description="RNA polymerase sigma factor 70 region 4 type 2" evidence="8">
    <location>
        <begin position="123"/>
        <end position="166"/>
    </location>
</feature>
<feature type="compositionally biased region" description="Pro residues" evidence="5">
    <location>
        <begin position="244"/>
        <end position="258"/>
    </location>
</feature>
<evidence type="ECO:0000259" key="8">
    <source>
        <dbReference type="Pfam" id="PF08281"/>
    </source>
</evidence>
<feature type="region of interest" description="Disordered" evidence="5">
    <location>
        <begin position="212"/>
        <end position="285"/>
    </location>
</feature>
<protein>
    <submittedName>
        <fullName evidence="9">RNA polymerase sigma factor</fullName>
    </submittedName>
</protein>
<evidence type="ECO:0000256" key="6">
    <source>
        <dbReference type="SAM" id="Phobius"/>
    </source>
</evidence>
<organism evidence="9 10">
    <name type="scientific">Streptomyces atroolivaceus</name>
    <dbReference type="NCBI Taxonomy" id="66869"/>
    <lineage>
        <taxon>Bacteria</taxon>
        <taxon>Bacillati</taxon>
        <taxon>Actinomycetota</taxon>
        <taxon>Actinomycetes</taxon>
        <taxon>Kitasatosporales</taxon>
        <taxon>Streptomycetaceae</taxon>
        <taxon>Streptomyces</taxon>
    </lineage>
</organism>
<evidence type="ECO:0000256" key="5">
    <source>
        <dbReference type="SAM" id="MobiDB-lite"/>
    </source>
</evidence>
<keyword evidence="4" id="KW-0804">Transcription</keyword>
<dbReference type="Proteomes" id="UP001595908">
    <property type="component" value="Unassembled WGS sequence"/>
</dbReference>
<evidence type="ECO:0000256" key="1">
    <source>
        <dbReference type="ARBA" id="ARBA00010641"/>
    </source>
</evidence>
<dbReference type="Pfam" id="PF08281">
    <property type="entry name" value="Sigma70_r4_2"/>
    <property type="match status" value="1"/>
</dbReference>
<dbReference type="GeneID" id="96256721"/>
<dbReference type="SUPFAM" id="SSF88659">
    <property type="entry name" value="Sigma3 and sigma4 domains of RNA polymerase sigma factors"/>
    <property type="match status" value="1"/>
</dbReference>
<dbReference type="NCBIfam" id="TIGR02937">
    <property type="entry name" value="sigma70-ECF"/>
    <property type="match status" value="1"/>
</dbReference>
<evidence type="ECO:0000313" key="9">
    <source>
        <dbReference type="EMBL" id="MFC4977367.1"/>
    </source>
</evidence>
<evidence type="ECO:0000256" key="2">
    <source>
        <dbReference type="ARBA" id="ARBA00023015"/>
    </source>
</evidence>
<evidence type="ECO:0000259" key="7">
    <source>
        <dbReference type="Pfam" id="PF04542"/>
    </source>
</evidence>
<accession>A0ABV9V094</accession>
<feature type="domain" description="RNA polymerase sigma-70 region 2" evidence="7">
    <location>
        <begin position="21"/>
        <end position="85"/>
    </location>
</feature>
<dbReference type="InterPro" id="IPR036388">
    <property type="entry name" value="WH-like_DNA-bd_sf"/>
</dbReference>
<name>A0ABV9V094_STRAZ</name>
<feature type="compositionally biased region" description="Basic and acidic residues" evidence="5">
    <location>
        <begin position="345"/>
        <end position="355"/>
    </location>
</feature>
<gene>
    <name evidence="9" type="ORF">ACFPL4_03195</name>
</gene>
<evidence type="ECO:0000313" key="10">
    <source>
        <dbReference type="Proteomes" id="UP001595908"/>
    </source>
</evidence>